<dbReference type="EMBL" id="CP136508">
    <property type="protein sequence ID" value="WUR11976.1"/>
    <property type="molecule type" value="Genomic_DNA"/>
</dbReference>
<dbReference type="PANTHER" id="PTHR13774">
    <property type="entry name" value="PHENAZINE BIOSYNTHESIS PROTEIN"/>
    <property type="match status" value="1"/>
</dbReference>
<dbReference type="Gene3D" id="3.10.310.10">
    <property type="entry name" value="Diaminopimelate Epimerase, Chain A, domain 1"/>
    <property type="match status" value="2"/>
</dbReference>
<accession>A0ABZ1UGX2</accession>
<sequence length="269" mass="28367">MTPHRTELLCFGTRPGQGNAALVLRGDRSSVDERQVLARSSGVGACVFLDTDDGVTLDFYYPHARSPLCLHATLAAARVLLETAPGPLSVRTALGGQRLVLQRQDDDVYVELVPLPTAPLPLPDDLPAHLVPGIALVAPPAVASVGSPKLLLQVADPARLQALQPDLATIQAWGKAHGINGVYAWCERPDGALEGRNFNHPPGGKEDSATGVAAGALTVLLGKSLRIFQGASLGQPCLIRTVWHGDRLLVGGAAEYVQEAASRLSAQRR</sequence>
<keyword evidence="2" id="KW-0413">Isomerase</keyword>
<dbReference type="PANTHER" id="PTHR13774:SF39">
    <property type="entry name" value="BIOSYNTHESIS PROTEIN, PUTATIVE-RELATED"/>
    <property type="match status" value="1"/>
</dbReference>
<dbReference type="SUPFAM" id="SSF54506">
    <property type="entry name" value="Diaminopimelate epimerase-like"/>
    <property type="match status" value="1"/>
</dbReference>
<proteinExistence type="inferred from homology"/>
<evidence type="ECO:0000313" key="3">
    <source>
        <dbReference type="EMBL" id="WUR11976.1"/>
    </source>
</evidence>
<dbReference type="Pfam" id="PF02567">
    <property type="entry name" value="PhzC-PhzF"/>
    <property type="match status" value="1"/>
</dbReference>
<gene>
    <name evidence="3" type="ORF">E7V67_020055</name>
</gene>
<reference evidence="3 4" key="1">
    <citation type="journal article" date="2019" name="Int. J. Syst. Evol. Microbiol.">
        <title>The Draft Whole-Genome Sequence of the Antibiotic Producer Empedobacter haloabium ATCC 31962 Provides Indications for Its Taxonomic Reclassification.</title>
        <authorList>
            <person name="Miess H."/>
            <person name="Arlt P."/>
            <person name="Apel A.K."/>
            <person name="Weber T."/>
            <person name="Nieselt K."/>
            <person name="Hanssen F."/>
            <person name="Czemmel S."/>
            <person name="Nahnsen S."/>
            <person name="Gross H."/>
        </authorList>
    </citation>
    <scope>NUCLEOTIDE SEQUENCE [LARGE SCALE GENOMIC DNA]</scope>
    <source>
        <strain evidence="3 4">ATCC 31962</strain>
    </source>
</reference>
<dbReference type="InterPro" id="IPR003719">
    <property type="entry name" value="Phenazine_PhzF-like"/>
</dbReference>
<organism evidence="3 4">
    <name type="scientific">[Empedobacter] haloabium</name>
    <dbReference type="NCBI Taxonomy" id="592317"/>
    <lineage>
        <taxon>Bacteria</taxon>
        <taxon>Pseudomonadati</taxon>
        <taxon>Pseudomonadota</taxon>
        <taxon>Betaproteobacteria</taxon>
        <taxon>Burkholderiales</taxon>
        <taxon>Oxalobacteraceae</taxon>
        <taxon>Telluria group</taxon>
        <taxon>Telluria group incertae sedis</taxon>
    </lineage>
</organism>
<name>A0ABZ1UGX2_9BURK</name>
<comment type="similarity">
    <text evidence="1">Belongs to the PhzF family.</text>
</comment>
<evidence type="ECO:0000256" key="1">
    <source>
        <dbReference type="ARBA" id="ARBA00008270"/>
    </source>
</evidence>
<dbReference type="PIRSF" id="PIRSF016184">
    <property type="entry name" value="PhzC_PhzF"/>
    <property type="match status" value="1"/>
</dbReference>
<evidence type="ECO:0000313" key="4">
    <source>
        <dbReference type="Proteomes" id="UP000321323"/>
    </source>
</evidence>
<protein>
    <submittedName>
        <fullName evidence="3">PhzF family phenazine biosynthesis protein</fullName>
    </submittedName>
</protein>
<dbReference type="Proteomes" id="UP000321323">
    <property type="component" value="Chromosome"/>
</dbReference>
<evidence type="ECO:0000256" key="2">
    <source>
        <dbReference type="ARBA" id="ARBA00023235"/>
    </source>
</evidence>
<keyword evidence="4" id="KW-1185">Reference proteome</keyword>